<reference evidence="3" key="2">
    <citation type="submission" date="2021-04" db="EMBL/GenBank/DDBJ databases">
        <authorList>
            <person name="Gilroy R."/>
        </authorList>
    </citation>
    <scope>NUCLEOTIDE SEQUENCE</scope>
    <source>
        <strain evidence="3">USASDec5-558</strain>
    </source>
</reference>
<dbReference type="PANTHER" id="PTHR33383">
    <property type="entry name" value="MEMBRANE PROTEIN INSERTION EFFICIENCY FACTOR-RELATED"/>
    <property type="match status" value="1"/>
</dbReference>
<dbReference type="AlphaFoldDB" id="A0A9D1WEM5"/>
<dbReference type="NCBIfam" id="TIGR00278">
    <property type="entry name" value="membrane protein insertion efficiency factor YidD"/>
    <property type="match status" value="1"/>
</dbReference>
<reference evidence="3" key="1">
    <citation type="journal article" date="2021" name="PeerJ">
        <title>Extensive microbial diversity within the chicken gut microbiome revealed by metagenomics and culture.</title>
        <authorList>
            <person name="Gilroy R."/>
            <person name="Ravi A."/>
            <person name="Getino M."/>
            <person name="Pursley I."/>
            <person name="Horton D.L."/>
            <person name="Alikhan N.F."/>
            <person name="Baker D."/>
            <person name="Gharbi K."/>
            <person name="Hall N."/>
            <person name="Watson M."/>
            <person name="Adriaenssens E.M."/>
            <person name="Foster-Nyarko E."/>
            <person name="Jarju S."/>
            <person name="Secka A."/>
            <person name="Antonio M."/>
            <person name="Oren A."/>
            <person name="Chaudhuri R.R."/>
            <person name="La Ragione R."/>
            <person name="Hildebrand F."/>
            <person name="Pallen M.J."/>
        </authorList>
    </citation>
    <scope>NUCLEOTIDE SEQUENCE</scope>
    <source>
        <strain evidence="3">USASDec5-558</strain>
    </source>
</reference>
<feature type="compositionally biased region" description="Polar residues" evidence="2">
    <location>
        <begin position="136"/>
        <end position="145"/>
    </location>
</feature>
<dbReference type="PANTHER" id="PTHR33383:SF1">
    <property type="entry name" value="MEMBRANE PROTEIN INSERTION EFFICIENCY FACTOR-RELATED"/>
    <property type="match status" value="1"/>
</dbReference>
<protein>
    <recommendedName>
        <fullName evidence="1">Putative membrane protein insertion efficiency factor</fullName>
    </recommendedName>
</protein>
<accession>A0A9D1WEM5</accession>
<dbReference type="GO" id="GO:0005886">
    <property type="term" value="C:plasma membrane"/>
    <property type="evidence" value="ECO:0007669"/>
    <property type="project" value="UniProtKB-SubCell"/>
</dbReference>
<evidence type="ECO:0000256" key="1">
    <source>
        <dbReference type="HAMAP-Rule" id="MF_00386"/>
    </source>
</evidence>
<comment type="subcellular location">
    <subcellularLocation>
        <location evidence="1">Cell membrane</location>
        <topology evidence="1">Peripheral membrane protein</topology>
        <orientation evidence="1">Cytoplasmic side</orientation>
    </subcellularLocation>
</comment>
<dbReference type="Proteomes" id="UP000886829">
    <property type="component" value="Unassembled WGS sequence"/>
</dbReference>
<evidence type="ECO:0000313" key="4">
    <source>
        <dbReference type="Proteomes" id="UP000886829"/>
    </source>
</evidence>
<feature type="compositionally biased region" description="Polar residues" evidence="2">
    <location>
        <begin position="112"/>
        <end position="122"/>
    </location>
</feature>
<comment type="function">
    <text evidence="1">Could be involved in insertion of integral membrane proteins into the membrane.</text>
</comment>
<dbReference type="InterPro" id="IPR002696">
    <property type="entry name" value="Membr_insert_effic_factor_YidD"/>
</dbReference>
<evidence type="ECO:0000313" key="3">
    <source>
        <dbReference type="EMBL" id="HIX57559.1"/>
    </source>
</evidence>
<dbReference type="EMBL" id="DXEV01000173">
    <property type="protein sequence ID" value="HIX57559.1"/>
    <property type="molecule type" value="Genomic_DNA"/>
</dbReference>
<gene>
    <name evidence="3" type="primary">yidD</name>
    <name evidence="3" type="ORF">H9850_08845</name>
</gene>
<dbReference type="Pfam" id="PF01809">
    <property type="entry name" value="YidD"/>
    <property type="match status" value="1"/>
</dbReference>
<feature type="compositionally biased region" description="Basic and acidic residues" evidence="2">
    <location>
        <begin position="123"/>
        <end position="135"/>
    </location>
</feature>
<dbReference type="SMART" id="SM01234">
    <property type="entry name" value="Haemolytic"/>
    <property type="match status" value="1"/>
</dbReference>
<proteinExistence type="inferred from homology"/>
<feature type="compositionally biased region" description="Basic and acidic residues" evidence="2">
    <location>
        <begin position="75"/>
        <end position="84"/>
    </location>
</feature>
<feature type="region of interest" description="Disordered" evidence="2">
    <location>
        <begin position="67"/>
        <end position="145"/>
    </location>
</feature>
<keyword evidence="1" id="KW-0472">Membrane</keyword>
<feature type="compositionally biased region" description="Low complexity" evidence="2">
    <location>
        <begin position="98"/>
        <end position="111"/>
    </location>
</feature>
<dbReference type="HAMAP" id="MF_00386">
    <property type="entry name" value="UPF0161_YidD"/>
    <property type="match status" value="1"/>
</dbReference>
<comment type="similarity">
    <text evidence="1">Belongs to the UPF0161 family.</text>
</comment>
<keyword evidence="1" id="KW-1003">Cell membrane</keyword>
<evidence type="ECO:0000256" key="2">
    <source>
        <dbReference type="SAM" id="MobiDB-lite"/>
    </source>
</evidence>
<comment type="caution">
    <text evidence="3">The sequence shown here is derived from an EMBL/GenBank/DDBJ whole genome shotgun (WGS) entry which is preliminary data.</text>
</comment>
<sequence length="145" mass="15923">MGSNLSPVEQTAILMIRTYQKLLSPILGQHCRFYPSCSQYTLEAIQEWGLAKGVWLGTKRICRCHPLNPGGIDPVPRRSDHLPESSDATQDENAETVSSASSSQASSEAPANTLSDTLSTDLPHQEVKGDDRDSTRTSLKQKLLR</sequence>
<name>A0A9D1WEM5_9GAMM</name>
<organism evidence="3 4">
    <name type="scientific">Candidatus Anaerobiospirillum pullistercoris</name>
    <dbReference type="NCBI Taxonomy" id="2838452"/>
    <lineage>
        <taxon>Bacteria</taxon>
        <taxon>Pseudomonadati</taxon>
        <taxon>Pseudomonadota</taxon>
        <taxon>Gammaproteobacteria</taxon>
        <taxon>Aeromonadales</taxon>
        <taxon>Succinivibrionaceae</taxon>
        <taxon>Anaerobiospirillum</taxon>
    </lineage>
</organism>